<keyword evidence="4" id="KW-0732">Signal</keyword>
<dbReference type="Pfam" id="PF03865">
    <property type="entry name" value="ShlB"/>
    <property type="match status" value="1"/>
</dbReference>
<dbReference type="PROSITE" id="PS51318">
    <property type="entry name" value="TAT"/>
    <property type="match status" value="1"/>
</dbReference>
<dbReference type="Gene3D" id="3.10.20.310">
    <property type="entry name" value="membrane protein fhac"/>
    <property type="match status" value="1"/>
</dbReference>
<evidence type="ECO:0000259" key="5">
    <source>
        <dbReference type="Pfam" id="PF03865"/>
    </source>
</evidence>
<dbReference type="Gene3D" id="2.40.160.50">
    <property type="entry name" value="membrane protein fhac: a member of the omp85/tpsb transporter family"/>
    <property type="match status" value="1"/>
</dbReference>
<evidence type="ECO:0000313" key="8">
    <source>
        <dbReference type="Proteomes" id="UP001524569"/>
    </source>
</evidence>
<accession>A0ABT1UE01</accession>
<organism evidence="7 8">
    <name type="scientific">Methylomonas aurea</name>
    <dbReference type="NCBI Taxonomy" id="2952224"/>
    <lineage>
        <taxon>Bacteria</taxon>
        <taxon>Pseudomonadati</taxon>
        <taxon>Pseudomonadota</taxon>
        <taxon>Gammaproteobacteria</taxon>
        <taxon>Methylococcales</taxon>
        <taxon>Methylococcaceae</taxon>
        <taxon>Methylomonas</taxon>
    </lineage>
</organism>
<evidence type="ECO:0000256" key="3">
    <source>
        <dbReference type="ARBA" id="ARBA00023237"/>
    </source>
</evidence>
<feature type="domain" description="Polypeptide-transport-associated ShlB-type" evidence="6">
    <location>
        <begin position="56"/>
        <end position="130"/>
    </location>
</feature>
<feature type="domain" description="Haemolysin activator HlyB C-terminal" evidence="5">
    <location>
        <begin position="196"/>
        <end position="513"/>
    </location>
</feature>
<keyword evidence="2" id="KW-0812">Transmembrane</keyword>
<name>A0ABT1UE01_9GAMM</name>
<keyword evidence="3" id="KW-0998">Cell outer membrane</keyword>
<dbReference type="InterPro" id="IPR013686">
    <property type="entry name" value="Polypept-transport_assoc_ShlB"/>
</dbReference>
<feature type="signal peptide" evidence="4">
    <location>
        <begin position="1"/>
        <end position="28"/>
    </location>
</feature>
<evidence type="ECO:0000313" key="7">
    <source>
        <dbReference type="EMBL" id="MCQ8179915.1"/>
    </source>
</evidence>
<keyword evidence="8" id="KW-1185">Reference proteome</keyword>
<dbReference type="InterPro" id="IPR005565">
    <property type="entry name" value="Hemolysn_activator_HlyB_C"/>
</dbReference>
<keyword evidence="1" id="KW-0472">Membrane</keyword>
<gene>
    <name evidence="7" type="ORF">NP603_02230</name>
</gene>
<evidence type="ECO:0000256" key="2">
    <source>
        <dbReference type="ARBA" id="ARBA00022692"/>
    </source>
</evidence>
<dbReference type="Pfam" id="PF08479">
    <property type="entry name" value="POTRA_2"/>
    <property type="match status" value="1"/>
</dbReference>
<dbReference type="EMBL" id="JANIBM010000002">
    <property type="protein sequence ID" value="MCQ8179915.1"/>
    <property type="molecule type" value="Genomic_DNA"/>
</dbReference>
<sequence>MQDTGTIARRPWLRLVCAAATLMAVAQANGAAAQAVPEQAAAAQGAAEPQAPATFDLLELRVKGNTLLDKKQLERTVYRFLGPNKSIDNVEAARAALEDLYRSNGYQTVAVDIPEQDVKNGVVYLQVLEGKVSRLRVKDSRYFSLGKIKAGVPELAEGNVPNFKNMQQQLTQLAGQSPDRQIVPVLRAGETPGTLEVDLNVKDELPVHGKVELNGRNTSSTSRLRLVSSLRYDNLWQELHSASLMYQVSPENTAEVDVWAGTYAMPLFDGDSRLALYAVSSSSNAQIANAGALSVIGIGNIYGARLVKPLKPLADYFHTATLGMDYKDFQEDLNLLSADSIKTPISYVPFLAQYSGSLRGAESFTSFDIGAHFSFRGLGNNQKEFENKRYLAKANYMYLTGDLKFQHDLPLGMELYSHVAAQVADTPLISNEQFSLGGDESVRGYFETQALADDAVFGSLELRSPHLGPSDWEFLNKFKLLGFLDVGRGWIKNALPGNVRSNFLSGGGFGVRFQMWRKLSGALDIGIPFTTLAPVQSGDPRVHFNIATEF</sequence>
<protein>
    <submittedName>
        <fullName evidence="7">ShlB/FhaC/HecB family hemolysin secretion/activation protein</fullName>
    </submittedName>
</protein>
<comment type="caution">
    <text evidence="7">The sequence shown here is derived from an EMBL/GenBank/DDBJ whole genome shotgun (WGS) entry which is preliminary data.</text>
</comment>
<dbReference type="Proteomes" id="UP001524569">
    <property type="component" value="Unassembled WGS sequence"/>
</dbReference>
<reference evidence="7 8" key="1">
    <citation type="submission" date="2022-07" db="EMBL/GenBank/DDBJ databases">
        <title>Methylomonas rivi sp. nov., Methylomonas rosea sp. nov., Methylomonas aureus sp. nov. and Methylomonas subterranea sp. nov., four novel methanotrophs isolated from a freshwater creek and the deep terrestrial subsurface.</title>
        <authorList>
            <person name="Abin C."/>
            <person name="Sankaranarayanan K."/>
            <person name="Garner C."/>
            <person name="Sindelar R."/>
            <person name="Kotary K."/>
            <person name="Garner R."/>
            <person name="Barclay S."/>
            <person name="Lawson P."/>
            <person name="Krumholz L."/>
        </authorList>
    </citation>
    <scope>NUCLEOTIDE SEQUENCE [LARGE SCALE GENOMIC DNA]</scope>
    <source>
        <strain evidence="7 8">SURF-1</strain>
    </source>
</reference>
<evidence type="ECO:0000256" key="1">
    <source>
        <dbReference type="ARBA" id="ARBA00022452"/>
    </source>
</evidence>
<evidence type="ECO:0000259" key="6">
    <source>
        <dbReference type="Pfam" id="PF08479"/>
    </source>
</evidence>
<dbReference type="InterPro" id="IPR051544">
    <property type="entry name" value="TPS_OM_transporter"/>
</dbReference>
<dbReference type="PANTHER" id="PTHR34597">
    <property type="entry name" value="SLR1661 PROTEIN"/>
    <property type="match status" value="1"/>
</dbReference>
<keyword evidence="1" id="KW-1134">Transmembrane beta strand</keyword>
<feature type="chain" id="PRO_5045484582" evidence="4">
    <location>
        <begin position="29"/>
        <end position="550"/>
    </location>
</feature>
<proteinExistence type="predicted"/>
<dbReference type="PANTHER" id="PTHR34597:SF6">
    <property type="entry name" value="BLR6126 PROTEIN"/>
    <property type="match status" value="1"/>
</dbReference>
<dbReference type="InterPro" id="IPR006311">
    <property type="entry name" value="TAT_signal"/>
</dbReference>
<evidence type="ECO:0000256" key="4">
    <source>
        <dbReference type="SAM" id="SignalP"/>
    </source>
</evidence>
<dbReference type="RefSeq" id="WP_256609297.1">
    <property type="nucleotide sequence ID" value="NZ_JANIBM010000002.1"/>
</dbReference>